<proteinExistence type="predicted"/>
<gene>
    <name evidence="2" type="ORF">TU94_04255</name>
</gene>
<organism evidence="2 3">
    <name type="scientific">Streptomyces cyaneogriseus subsp. noncyanogenus</name>
    <dbReference type="NCBI Taxonomy" id="477245"/>
    <lineage>
        <taxon>Bacteria</taxon>
        <taxon>Bacillati</taxon>
        <taxon>Actinomycetota</taxon>
        <taxon>Actinomycetes</taxon>
        <taxon>Kitasatosporales</taxon>
        <taxon>Streptomycetaceae</taxon>
        <taxon>Streptomyces</taxon>
    </lineage>
</organism>
<dbReference type="Gene3D" id="3.90.820.10">
    <property type="entry name" value="Structural Genomics, Unknown Function 30-nov-00 1gh9 Mol_id"/>
    <property type="match status" value="1"/>
</dbReference>
<evidence type="ECO:0000313" key="2">
    <source>
        <dbReference type="EMBL" id="AJP00811.1"/>
    </source>
</evidence>
<dbReference type="PANTHER" id="PTHR38444">
    <property type="entry name" value="ENTEROBACTIN BIOSYNTHESIS PROTEIN YBDZ"/>
    <property type="match status" value="1"/>
</dbReference>
<sequence>MYESQDPTRPFDVVVNDEEQHSLWPADRTPPAGWRPFGFRGTHQECLDRIAEVWTDVRPLGTRRETSA</sequence>
<dbReference type="InterPro" id="IPR037407">
    <property type="entry name" value="MLP_fam"/>
</dbReference>
<evidence type="ECO:0000259" key="1">
    <source>
        <dbReference type="SMART" id="SM00923"/>
    </source>
</evidence>
<dbReference type="GO" id="GO:0019290">
    <property type="term" value="P:siderophore biosynthetic process"/>
    <property type="evidence" value="ECO:0007669"/>
    <property type="project" value="TreeGrafter"/>
</dbReference>
<dbReference type="InterPro" id="IPR038020">
    <property type="entry name" value="MbtH-like_sf"/>
</dbReference>
<dbReference type="KEGG" id="scw:TU94_04255"/>
<dbReference type="OrthoDB" id="7584480at2"/>
<evidence type="ECO:0000313" key="3">
    <source>
        <dbReference type="Proteomes" id="UP000032234"/>
    </source>
</evidence>
<dbReference type="SUPFAM" id="SSF160582">
    <property type="entry name" value="MbtH-like"/>
    <property type="match status" value="1"/>
</dbReference>
<reference evidence="2 3" key="1">
    <citation type="submission" date="2015-02" db="EMBL/GenBank/DDBJ databases">
        <title>Genome sequence of thermotolerant Streptomyces cyaneogriseus subsp. Noncyanogenus NMWT1, the producer of nematocidal antibiotics nemadectin.</title>
        <authorList>
            <person name="Wang H."/>
            <person name="Li C."/>
            <person name="Xiang W."/>
            <person name="Wang X."/>
        </authorList>
    </citation>
    <scope>NUCLEOTIDE SEQUENCE [LARGE SCALE GENOMIC DNA]</scope>
    <source>
        <strain evidence="2 3">NMWT 1</strain>
    </source>
</reference>
<dbReference type="PATRIC" id="fig|477245.3.peg.938"/>
<dbReference type="GO" id="GO:0005829">
    <property type="term" value="C:cytosol"/>
    <property type="evidence" value="ECO:0007669"/>
    <property type="project" value="TreeGrafter"/>
</dbReference>
<accession>A0A0C5G9N4</accession>
<dbReference type="HOGENOM" id="CLU_181321_1_0_11"/>
<dbReference type="InterPro" id="IPR005153">
    <property type="entry name" value="MbtH-like_dom"/>
</dbReference>
<dbReference type="EMBL" id="CP010849">
    <property type="protein sequence ID" value="AJP00811.1"/>
    <property type="molecule type" value="Genomic_DNA"/>
</dbReference>
<dbReference type="AlphaFoldDB" id="A0A0C5G9N4"/>
<protein>
    <submittedName>
        <fullName evidence="2">Antibiotic synthesis protein MbtH</fullName>
    </submittedName>
</protein>
<dbReference type="Pfam" id="PF03621">
    <property type="entry name" value="MbtH"/>
    <property type="match status" value="1"/>
</dbReference>
<dbReference type="STRING" id="477245.TU94_04255"/>
<feature type="domain" description="MbtH-like" evidence="1">
    <location>
        <begin position="2"/>
        <end position="52"/>
    </location>
</feature>
<dbReference type="PANTHER" id="PTHR38444:SF1">
    <property type="entry name" value="ENTEROBACTIN BIOSYNTHESIS PROTEIN YBDZ"/>
    <property type="match status" value="1"/>
</dbReference>
<dbReference type="RefSeq" id="WP_044379405.1">
    <property type="nucleotide sequence ID" value="NZ_CP010849.1"/>
</dbReference>
<dbReference type="Proteomes" id="UP000032234">
    <property type="component" value="Chromosome"/>
</dbReference>
<dbReference type="SMART" id="SM00923">
    <property type="entry name" value="MbtH"/>
    <property type="match status" value="1"/>
</dbReference>
<keyword evidence="3" id="KW-1185">Reference proteome</keyword>
<name>A0A0C5G9N4_9ACTN</name>